<evidence type="ECO:0000313" key="1">
    <source>
        <dbReference type="EMBL" id="TEB28361.1"/>
    </source>
</evidence>
<sequence length="330" mass="36211">MDLHLKEGSFGPIGEAFLAEGRHQSVMPTGQLWALFGAFGGCSEILTRGLGPWYVRPWCFNWTNFAFGGGVGIQEDGQVLRVLGLLSFKPTSSQSSHRGEIPPMFRKKSLRIHIPEGSKAFIHTAVSAPSINAHATRILDEGEYASRISTSKPGIPPVRTTYARVIGLHARDGKVAEAPTWICEPGLSLPRCSMRCDPGPGRREKKGVLFILRSLGCIALPSSSNDLHPSRRRRTVPVRWERGQVDGDWTVVNFANKARTWAYSHPGVTDGRWPYADGRGSGGDIIEALVFSWKDLSLELDPRACRRDGKEAEYVLYLGVGRGSGTESTL</sequence>
<name>A0A4Y7T2Y0_COPMI</name>
<reference evidence="1 2" key="1">
    <citation type="journal article" date="2019" name="Nat. Ecol. Evol.">
        <title>Megaphylogeny resolves global patterns of mushroom evolution.</title>
        <authorList>
            <person name="Varga T."/>
            <person name="Krizsan K."/>
            <person name="Foldi C."/>
            <person name="Dima B."/>
            <person name="Sanchez-Garcia M."/>
            <person name="Sanchez-Ramirez S."/>
            <person name="Szollosi G.J."/>
            <person name="Szarkandi J.G."/>
            <person name="Papp V."/>
            <person name="Albert L."/>
            <person name="Andreopoulos W."/>
            <person name="Angelini C."/>
            <person name="Antonin V."/>
            <person name="Barry K.W."/>
            <person name="Bougher N.L."/>
            <person name="Buchanan P."/>
            <person name="Buyck B."/>
            <person name="Bense V."/>
            <person name="Catcheside P."/>
            <person name="Chovatia M."/>
            <person name="Cooper J."/>
            <person name="Damon W."/>
            <person name="Desjardin D."/>
            <person name="Finy P."/>
            <person name="Geml J."/>
            <person name="Haridas S."/>
            <person name="Hughes K."/>
            <person name="Justo A."/>
            <person name="Karasinski D."/>
            <person name="Kautmanova I."/>
            <person name="Kiss B."/>
            <person name="Kocsube S."/>
            <person name="Kotiranta H."/>
            <person name="LaButti K.M."/>
            <person name="Lechner B.E."/>
            <person name="Liimatainen K."/>
            <person name="Lipzen A."/>
            <person name="Lukacs Z."/>
            <person name="Mihaltcheva S."/>
            <person name="Morgado L.N."/>
            <person name="Niskanen T."/>
            <person name="Noordeloos M.E."/>
            <person name="Ohm R.A."/>
            <person name="Ortiz-Santana B."/>
            <person name="Ovrebo C."/>
            <person name="Racz N."/>
            <person name="Riley R."/>
            <person name="Savchenko A."/>
            <person name="Shiryaev A."/>
            <person name="Soop K."/>
            <person name="Spirin V."/>
            <person name="Szebenyi C."/>
            <person name="Tomsovsky M."/>
            <person name="Tulloss R.E."/>
            <person name="Uehling J."/>
            <person name="Grigoriev I.V."/>
            <person name="Vagvolgyi C."/>
            <person name="Papp T."/>
            <person name="Martin F.M."/>
            <person name="Miettinen O."/>
            <person name="Hibbett D.S."/>
            <person name="Nagy L.G."/>
        </authorList>
    </citation>
    <scope>NUCLEOTIDE SEQUENCE [LARGE SCALE GENOMIC DNA]</scope>
    <source>
        <strain evidence="1 2">FP101781</strain>
    </source>
</reference>
<organism evidence="1 2">
    <name type="scientific">Coprinellus micaceus</name>
    <name type="common">Glistening ink-cap mushroom</name>
    <name type="synonym">Coprinus micaceus</name>
    <dbReference type="NCBI Taxonomy" id="71717"/>
    <lineage>
        <taxon>Eukaryota</taxon>
        <taxon>Fungi</taxon>
        <taxon>Dikarya</taxon>
        <taxon>Basidiomycota</taxon>
        <taxon>Agaricomycotina</taxon>
        <taxon>Agaricomycetes</taxon>
        <taxon>Agaricomycetidae</taxon>
        <taxon>Agaricales</taxon>
        <taxon>Agaricineae</taxon>
        <taxon>Psathyrellaceae</taxon>
        <taxon>Coprinellus</taxon>
    </lineage>
</organism>
<keyword evidence="2" id="KW-1185">Reference proteome</keyword>
<dbReference type="EMBL" id="QPFP01000033">
    <property type="protein sequence ID" value="TEB28361.1"/>
    <property type="molecule type" value="Genomic_DNA"/>
</dbReference>
<proteinExistence type="predicted"/>
<evidence type="ECO:0000313" key="2">
    <source>
        <dbReference type="Proteomes" id="UP000298030"/>
    </source>
</evidence>
<dbReference type="Proteomes" id="UP000298030">
    <property type="component" value="Unassembled WGS sequence"/>
</dbReference>
<comment type="caution">
    <text evidence="1">The sequence shown here is derived from an EMBL/GenBank/DDBJ whole genome shotgun (WGS) entry which is preliminary data.</text>
</comment>
<accession>A0A4Y7T2Y0</accession>
<protein>
    <submittedName>
        <fullName evidence="1">Uncharacterized protein</fullName>
    </submittedName>
</protein>
<gene>
    <name evidence="1" type="ORF">FA13DRAFT_1776003</name>
</gene>
<dbReference type="AlphaFoldDB" id="A0A4Y7T2Y0"/>